<proteinExistence type="predicted"/>
<name>A0A395J3E4_9HELO</name>
<dbReference type="EMBL" id="QKRW01000005">
    <property type="protein sequence ID" value="RAL66982.1"/>
    <property type="molecule type" value="Genomic_DNA"/>
</dbReference>
<protein>
    <submittedName>
        <fullName evidence="1">Uncharacterized protein</fullName>
    </submittedName>
</protein>
<organism evidence="1 2">
    <name type="scientific">Monilinia fructigena</name>
    <dbReference type="NCBI Taxonomy" id="38457"/>
    <lineage>
        <taxon>Eukaryota</taxon>
        <taxon>Fungi</taxon>
        <taxon>Dikarya</taxon>
        <taxon>Ascomycota</taxon>
        <taxon>Pezizomycotina</taxon>
        <taxon>Leotiomycetes</taxon>
        <taxon>Helotiales</taxon>
        <taxon>Sclerotiniaceae</taxon>
        <taxon>Monilinia</taxon>
    </lineage>
</organism>
<comment type="caution">
    <text evidence="1">The sequence shown here is derived from an EMBL/GenBank/DDBJ whole genome shotgun (WGS) entry which is preliminary data.</text>
</comment>
<evidence type="ECO:0000313" key="1">
    <source>
        <dbReference type="EMBL" id="RAL66982.1"/>
    </source>
</evidence>
<dbReference type="AlphaFoldDB" id="A0A395J3E4"/>
<evidence type="ECO:0000313" key="2">
    <source>
        <dbReference type="Proteomes" id="UP000249056"/>
    </source>
</evidence>
<dbReference type="Proteomes" id="UP000249056">
    <property type="component" value="Unassembled WGS sequence"/>
</dbReference>
<reference evidence="1 2" key="1">
    <citation type="submission" date="2018-06" db="EMBL/GenBank/DDBJ databases">
        <title>Genome Sequence of the Brown Rot Fungal Pathogen Monilinia fructigena.</title>
        <authorList>
            <person name="Landi L."/>
            <person name="De Miccolis Angelini R.M."/>
            <person name="Pollastro S."/>
            <person name="Abate D."/>
            <person name="Faretra F."/>
            <person name="Romanazzi G."/>
        </authorList>
    </citation>
    <scope>NUCLEOTIDE SEQUENCE [LARGE SCALE GENOMIC DNA]</scope>
    <source>
        <strain evidence="1 2">Mfrg269</strain>
    </source>
</reference>
<accession>A0A395J3E4</accession>
<gene>
    <name evidence="1" type="ORF">DID88_007762</name>
</gene>
<keyword evidence="2" id="KW-1185">Reference proteome</keyword>
<sequence>MAEHSHLLDVKLAMELVESLLGSLNLFSSSDLRFELNLSLLYIHVTWLEYLGCTSVLSDILSPHVTFHLISSLHDSHTSYDHYCHDTTHLYEFHDQISDELSSFTCTYQIYITISTVPHSNLAYPTLQISDIVPASAFCFLRSTFCFQLSASSIPPISTSSHPHPFITIQNPASLDLIIFLQLVVMHVLPIDLGTHALYQYSSYNTSIHNPNQSTIQIQEQKQKQLTISPLSFLSSLLPPPSSLLPPPSSLLPPPSSSSSSFLTIHSAPQKKFNKALVIIYGLLGIWLFRKVLRSFEKWIVVR</sequence>